<evidence type="ECO:0000313" key="2">
    <source>
        <dbReference type="Proteomes" id="UP000800303"/>
    </source>
</evidence>
<sequence length="121" mass="13544">MEQLFIGEVSLSDGTIESVLLLEAAARIEFRTWDGSKAVFRFKGVIGVQDRNSAGQEVESLITEEIPLIPGSPGFLTELLEERPEGRAQGITRYAFIGSWTMRPVLEIFAEEVESERMYGF</sequence>
<organism evidence="1 2">
    <name type="scientific">Saccharibacillus alkalitolerans</name>
    <dbReference type="NCBI Taxonomy" id="2705290"/>
    <lineage>
        <taxon>Bacteria</taxon>
        <taxon>Bacillati</taxon>
        <taxon>Bacillota</taxon>
        <taxon>Bacilli</taxon>
        <taxon>Bacillales</taxon>
        <taxon>Paenibacillaceae</taxon>
        <taxon>Saccharibacillus</taxon>
    </lineage>
</organism>
<evidence type="ECO:0000313" key="1">
    <source>
        <dbReference type="EMBL" id="NGZ78175.1"/>
    </source>
</evidence>
<dbReference type="RefSeq" id="WP_166280048.1">
    <property type="nucleotide sequence ID" value="NZ_JAAFGS010000016.1"/>
</dbReference>
<comment type="caution">
    <text evidence="1">The sequence shown here is derived from an EMBL/GenBank/DDBJ whole genome shotgun (WGS) entry which is preliminary data.</text>
</comment>
<name>A0ABX0FCL8_9BACL</name>
<keyword evidence="2" id="KW-1185">Reference proteome</keyword>
<dbReference type="EMBL" id="JAAFGS010000016">
    <property type="protein sequence ID" value="NGZ78175.1"/>
    <property type="molecule type" value="Genomic_DNA"/>
</dbReference>
<proteinExistence type="predicted"/>
<accession>A0ABX0FCL8</accession>
<reference evidence="1 2" key="1">
    <citation type="submission" date="2020-01" db="EMBL/GenBank/DDBJ databases">
        <title>Polyphasic characterisation and genomic insights into a novel alkali tolerant bacterium VR-M41.</title>
        <authorList>
            <person name="Vemuluri V.R."/>
        </authorList>
    </citation>
    <scope>NUCLEOTIDE SEQUENCE [LARGE SCALE GENOMIC DNA]</scope>
    <source>
        <strain evidence="1 2">VR-M41</strain>
    </source>
</reference>
<gene>
    <name evidence="1" type="ORF">GYN08_23035</name>
</gene>
<dbReference type="Proteomes" id="UP000800303">
    <property type="component" value="Unassembled WGS sequence"/>
</dbReference>
<protein>
    <submittedName>
        <fullName evidence="1">Uncharacterized protein</fullName>
    </submittedName>
</protein>